<dbReference type="RefSeq" id="WP_182807137.1">
    <property type="nucleotide sequence ID" value="NZ_JACJFM010000002.1"/>
</dbReference>
<keyword evidence="2" id="KW-1185">Reference proteome</keyword>
<dbReference type="Proteomes" id="UP000565262">
    <property type="component" value="Unassembled WGS sequence"/>
</dbReference>
<proteinExistence type="predicted"/>
<dbReference type="AlphaFoldDB" id="A0A839ILI2"/>
<evidence type="ECO:0000313" key="2">
    <source>
        <dbReference type="Proteomes" id="UP000565262"/>
    </source>
</evidence>
<reference evidence="1 2" key="1">
    <citation type="submission" date="2020-08" db="EMBL/GenBank/DDBJ databases">
        <title>Oceanospirillum sp. nov. isolated from marine sediment.</title>
        <authorList>
            <person name="Ji X."/>
        </authorList>
    </citation>
    <scope>NUCLEOTIDE SEQUENCE [LARGE SCALE GENOMIC DNA]</scope>
    <source>
        <strain evidence="1 2">D5</strain>
    </source>
</reference>
<gene>
    <name evidence="1" type="ORF">H4O21_01780</name>
</gene>
<name>A0A839ILI2_9GAMM</name>
<sequence length="50" mass="5936">MTRHKSRNFLPEKQPQLCVQEQKRSDILRSTQPEHMANPSQEAFVQMLIQ</sequence>
<dbReference type="EMBL" id="JACJFM010000002">
    <property type="protein sequence ID" value="MBB1485347.1"/>
    <property type="molecule type" value="Genomic_DNA"/>
</dbReference>
<protein>
    <submittedName>
        <fullName evidence="1">Uncharacterized protein</fullName>
    </submittedName>
</protein>
<evidence type="ECO:0000313" key="1">
    <source>
        <dbReference type="EMBL" id="MBB1485347.1"/>
    </source>
</evidence>
<comment type="caution">
    <text evidence="1">The sequence shown here is derived from an EMBL/GenBank/DDBJ whole genome shotgun (WGS) entry which is preliminary data.</text>
</comment>
<accession>A0A839ILI2</accession>
<organism evidence="1 2">
    <name type="scientific">Oceanospirillum sediminis</name>
    <dbReference type="NCBI Taxonomy" id="2760088"/>
    <lineage>
        <taxon>Bacteria</taxon>
        <taxon>Pseudomonadati</taxon>
        <taxon>Pseudomonadota</taxon>
        <taxon>Gammaproteobacteria</taxon>
        <taxon>Oceanospirillales</taxon>
        <taxon>Oceanospirillaceae</taxon>
        <taxon>Oceanospirillum</taxon>
    </lineage>
</organism>